<organism evidence="1 2">
    <name type="scientific">Niabella drilacis (strain DSM 25811 / CCM 8410 / CCUG 62505 / LMG 26954 / E90)</name>
    <dbReference type="NCBI Taxonomy" id="1285928"/>
    <lineage>
        <taxon>Bacteria</taxon>
        <taxon>Pseudomonadati</taxon>
        <taxon>Bacteroidota</taxon>
        <taxon>Chitinophagia</taxon>
        <taxon>Chitinophagales</taxon>
        <taxon>Chitinophagaceae</taxon>
        <taxon>Niabella</taxon>
    </lineage>
</organism>
<evidence type="ECO:0000313" key="1">
    <source>
        <dbReference type="EMBL" id="SDE15889.1"/>
    </source>
</evidence>
<keyword evidence="2" id="KW-1185">Reference proteome</keyword>
<accession>A0A1G7AM10</accession>
<dbReference type="AlphaFoldDB" id="A0A1G7AM10"/>
<name>A0A1G7AM10_NIADE</name>
<dbReference type="RefSeq" id="WP_090393226.1">
    <property type="nucleotide sequence ID" value="NZ_FMZO01000024.1"/>
</dbReference>
<sequence>MFEKLIPKEAIAQYHIIQAEEDRSIHWKEHLSYAVRLGNEFKSKTTVTFNTTEGPQSVETTVWSLTENHISLKGGVLIPLNSIIDVHF</sequence>
<dbReference type="OrthoDB" id="982075at2"/>
<protein>
    <submittedName>
        <fullName evidence="1">Uncharacterized protein</fullName>
    </submittedName>
</protein>
<gene>
    <name evidence="1" type="ORF">SAMN04487894_12420</name>
</gene>
<evidence type="ECO:0000313" key="2">
    <source>
        <dbReference type="Proteomes" id="UP000198757"/>
    </source>
</evidence>
<proteinExistence type="predicted"/>
<dbReference type="Proteomes" id="UP000198757">
    <property type="component" value="Unassembled WGS sequence"/>
</dbReference>
<dbReference type="EMBL" id="FMZO01000024">
    <property type="protein sequence ID" value="SDE15889.1"/>
    <property type="molecule type" value="Genomic_DNA"/>
</dbReference>
<reference evidence="2" key="1">
    <citation type="submission" date="2016-10" db="EMBL/GenBank/DDBJ databases">
        <authorList>
            <person name="Varghese N."/>
            <person name="Submissions S."/>
        </authorList>
    </citation>
    <scope>NUCLEOTIDE SEQUENCE [LARGE SCALE GENOMIC DNA]</scope>
    <source>
        <strain evidence="2">DSM 25811 / CCM 8410 / LMG 26954 / E90</strain>
    </source>
</reference>
<dbReference type="STRING" id="1285928.SAMN04487894_12420"/>